<organism evidence="2 3">
    <name type="scientific">Steinernema glaseri</name>
    <dbReference type="NCBI Taxonomy" id="37863"/>
    <lineage>
        <taxon>Eukaryota</taxon>
        <taxon>Metazoa</taxon>
        <taxon>Ecdysozoa</taxon>
        <taxon>Nematoda</taxon>
        <taxon>Chromadorea</taxon>
        <taxon>Rhabditida</taxon>
        <taxon>Tylenchina</taxon>
        <taxon>Panagrolaimomorpha</taxon>
        <taxon>Strongyloidoidea</taxon>
        <taxon>Steinernematidae</taxon>
        <taxon>Steinernema</taxon>
    </lineage>
</organism>
<evidence type="ECO:0000313" key="2">
    <source>
        <dbReference type="Proteomes" id="UP000095287"/>
    </source>
</evidence>
<reference evidence="3" key="1">
    <citation type="submission" date="2016-11" db="UniProtKB">
        <authorList>
            <consortium name="WormBaseParasite"/>
        </authorList>
    </citation>
    <scope>IDENTIFICATION</scope>
</reference>
<accession>A0A1I8A056</accession>
<feature type="signal peptide" evidence="1">
    <location>
        <begin position="1"/>
        <end position="18"/>
    </location>
</feature>
<dbReference type="Proteomes" id="UP000095287">
    <property type="component" value="Unplaced"/>
</dbReference>
<evidence type="ECO:0000313" key="3">
    <source>
        <dbReference type="WBParaSite" id="L893_g31246.t1"/>
    </source>
</evidence>
<keyword evidence="2" id="KW-1185">Reference proteome</keyword>
<dbReference type="WBParaSite" id="L893_g31246.t1">
    <property type="protein sequence ID" value="L893_g31246.t1"/>
    <property type="gene ID" value="L893_g31246"/>
</dbReference>
<proteinExistence type="predicted"/>
<evidence type="ECO:0000256" key="1">
    <source>
        <dbReference type="SAM" id="SignalP"/>
    </source>
</evidence>
<name>A0A1I8A056_9BILA</name>
<protein>
    <submittedName>
        <fullName evidence="3">Glucuronosyltransferase</fullName>
    </submittedName>
</protein>
<dbReference type="AlphaFoldDB" id="A0A1I8A056"/>
<sequence>MMFSPVLCLLLLAGASQALKVLVNNPKLTHSHVEFQAAIADILADAGHTVVAPLRPGIRPRMPDERSVKGS</sequence>
<feature type="chain" id="PRO_5009314132" evidence="1">
    <location>
        <begin position="19"/>
        <end position="71"/>
    </location>
</feature>
<keyword evidence="1" id="KW-0732">Signal</keyword>